<comment type="catalytic activity">
    <reaction evidence="13">
        <text>ATP + H2O = ADP + phosphate + H(+)</text>
        <dbReference type="Rhea" id="RHEA:13065"/>
        <dbReference type="ChEBI" id="CHEBI:15377"/>
        <dbReference type="ChEBI" id="CHEBI:15378"/>
        <dbReference type="ChEBI" id="CHEBI:30616"/>
        <dbReference type="ChEBI" id="CHEBI:43474"/>
        <dbReference type="ChEBI" id="CHEBI:456216"/>
    </reaction>
</comment>
<keyword evidence="9" id="KW-0862">Zinc</keyword>
<protein>
    <submittedName>
        <fullName evidence="16">DNA repair protein RAD50</fullName>
    </submittedName>
</protein>
<keyword evidence="12" id="KW-0539">Nucleus</keyword>
<evidence type="ECO:0000256" key="8">
    <source>
        <dbReference type="ARBA" id="ARBA00022801"/>
    </source>
</evidence>
<feature type="coiled-coil region" evidence="14">
    <location>
        <begin position="609"/>
        <end position="636"/>
    </location>
</feature>
<dbReference type="GO" id="GO:0000722">
    <property type="term" value="P:telomere maintenance via recombination"/>
    <property type="evidence" value="ECO:0007669"/>
    <property type="project" value="TreeGrafter"/>
</dbReference>
<evidence type="ECO:0000256" key="10">
    <source>
        <dbReference type="ARBA" id="ARBA00023054"/>
    </source>
</evidence>
<keyword evidence="10 14" id="KW-0175">Coiled coil</keyword>
<feature type="coiled-coil region" evidence="14">
    <location>
        <begin position="417"/>
        <end position="444"/>
    </location>
</feature>
<evidence type="ECO:0000256" key="3">
    <source>
        <dbReference type="ARBA" id="ARBA00004286"/>
    </source>
</evidence>
<dbReference type="GO" id="GO:0043047">
    <property type="term" value="F:single-stranded telomeric DNA binding"/>
    <property type="evidence" value="ECO:0007669"/>
    <property type="project" value="TreeGrafter"/>
</dbReference>
<dbReference type="NCBIfam" id="TIGR00606">
    <property type="entry name" value="rad50"/>
    <property type="match status" value="1"/>
</dbReference>
<dbReference type="GO" id="GO:0007004">
    <property type="term" value="P:telomere maintenance via telomerase"/>
    <property type="evidence" value="ECO:0007669"/>
    <property type="project" value="TreeGrafter"/>
</dbReference>
<evidence type="ECO:0000256" key="7">
    <source>
        <dbReference type="ARBA" id="ARBA00022763"/>
    </source>
</evidence>
<feature type="coiled-coil region" evidence="14">
    <location>
        <begin position="731"/>
        <end position="797"/>
    </location>
</feature>
<dbReference type="FunFam" id="3.40.50.300:FF:001195">
    <property type="entry name" value="DNA repair protein rad50"/>
    <property type="match status" value="1"/>
</dbReference>
<evidence type="ECO:0000256" key="5">
    <source>
        <dbReference type="ARBA" id="ARBA00022454"/>
    </source>
</evidence>
<evidence type="ECO:0000259" key="15">
    <source>
        <dbReference type="Pfam" id="PF13476"/>
    </source>
</evidence>
<dbReference type="GO" id="GO:0003691">
    <property type="term" value="F:double-stranded telomeric DNA binding"/>
    <property type="evidence" value="ECO:0007669"/>
    <property type="project" value="TreeGrafter"/>
</dbReference>
<dbReference type="Pfam" id="PF13558">
    <property type="entry name" value="SbcC_Walker_B"/>
    <property type="match status" value="1"/>
</dbReference>
<comment type="cofactor">
    <cofactor evidence="1">
        <name>Zn(2+)</name>
        <dbReference type="ChEBI" id="CHEBI:29105"/>
    </cofactor>
</comment>
<comment type="caution">
    <text evidence="16">The sequence shown here is derived from an EMBL/GenBank/DDBJ whole genome shotgun (WGS) entry which is preliminary data.</text>
</comment>
<dbReference type="InterPro" id="IPR004584">
    <property type="entry name" value="Rad50_eukaryotes"/>
</dbReference>
<dbReference type="Proteomes" id="UP001174909">
    <property type="component" value="Unassembled WGS sequence"/>
</dbReference>
<keyword evidence="11" id="KW-0234">DNA repair</keyword>
<reference evidence="16" key="1">
    <citation type="submission" date="2023-03" db="EMBL/GenBank/DDBJ databases">
        <authorList>
            <person name="Steffen K."/>
            <person name="Cardenas P."/>
        </authorList>
    </citation>
    <scope>NUCLEOTIDE SEQUENCE</scope>
</reference>
<dbReference type="GO" id="GO:0016887">
    <property type="term" value="F:ATP hydrolysis activity"/>
    <property type="evidence" value="ECO:0007669"/>
    <property type="project" value="InterPro"/>
</dbReference>
<evidence type="ECO:0000313" key="16">
    <source>
        <dbReference type="EMBL" id="CAI7993406.1"/>
    </source>
</evidence>
<dbReference type="GO" id="GO:0046872">
    <property type="term" value="F:metal ion binding"/>
    <property type="evidence" value="ECO:0007669"/>
    <property type="project" value="UniProtKB-KW"/>
</dbReference>
<evidence type="ECO:0000256" key="2">
    <source>
        <dbReference type="ARBA" id="ARBA00004123"/>
    </source>
</evidence>
<dbReference type="GO" id="GO:0030870">
    <property type="term" value="C:Mre11 complex"/>
    <property type="evidence" value="ECO:0007669"/>
    <property type="project" value="InterPro"/>
</dbReference>
<feature type="coiled-coil region" evidence="14">
    <location>
        <begin position="214"/>
        <end position="343"/>
    </location>
</feature>
<evidence type="ECO:0000256" key="1">
    <source>
        <dbReference type="ARBA" id="ARBA00001947"/>
    </source>
</evidence>
<feature type="coiled-coil region" evidence="14">
    <location>
        <begin position="982"/>
        <end position="1079"/>
    </location>
</feature>
<proteinExistence type="inferred from homology"/>
<evidence type="ECO:0000256" key="11">
    <source>
        <dbReference type="ARBA" id="ARBA00023204"/>
    </source>
</evidence>
<dbReference type="EMBL" id="CASHTH010000187">
    <property type="protein sequence ID" value="CAI7993406.1"/>
    <property type="molecule type" value="Genomic_DNA"/>
</dbReference>
<feature type="coiled-coil region" evidence="14">
    <location>
        <begin position="841"/>
        <end position="896"/>
    </location>
</feature>
<dbReference type="Pfam" id="PF13476">
    <property type="entry name" value="AAA_23"/>
    <property type="match status" value="1"/>
</dbReference>
<keyword evidence="6" id="KW-0479">Metal-binding</keyword>
<gene>
    <name evidence="16" type="ORF">GBAR_LOCUS1249</name>
</gene>
<dbReference type="GO" id="GO:0070192">
    <property type="term" value="P:chromosome organization involved in meiotic cell cycle"/>
    <property type="evidence" value="ECO:0007669"/>
    <property type="project" value="TreeGrafter"/>
</dbReference>
<dbReference type="Gene3D" id="3.40.50.300">
    <property type="entry name" value="P-loop containing nucleotide triphosphate hydrolases"/>
    <property type="match status" value="2"/>
</dbReference>
<keyword evidence="8" id="KW-0378">Hydrolase</keyword>
<accession>A0AA35W2F0</accession>
<evidence type="ECO:0000256" key="9">
    <source>
        <dbReference type="ARBA" id="ARBA00022833"/>
    </source>
</evidence>
<evidence type="ECO:0000256" key="13">
    <source>
        <dbReference type="ARBA" id="ARBA00049360"/>
    </source>
</evidence>
<dbReference type="GO" id="GO:0006302">
    <property type="term" value="P:double-strand break repair"/>
    <property type="evidence" value="ECO:0007669"/>
    <property type="project" value="InterPro"/>
</dbReference>
<dbReference type="InterPro" id="IPR027417">
    <property type="entry name" value="P-loop_NTPase"/>
</dbReference>
<evidence type="ECO:0000256" key="14">
    <source>
        <dbReference type="SAM" id="Coils"/>
    </source>
</evidence>
<keyword evidence="7" id="KW-0227">DNA damage</keyword>
<feature type="coiled-coil region" evidence="14">
    <location>
        <begin position="476"/>
        <end position="526"/>
    </location>
</feature>
<dbReference type="GO" id="GO:0051880">
    <property type="term" value="F:G-quadruplex DNA binding"/>
    <property type="evidence" value="ECO:0007669"/>
    <property type="project" value="TreeGrafter"/>
</dbReference>
<dbReference type="PANTHER" id="PTHR18867:SF12">
    <property type="entry name" value="DNA REPAIR PROTEIN RAD50"/>
    <property type="match status" value="1"/>
</dbReference>
<dbReference type="InterPro" id="IPR038729">
    <property type="entry name" value="Rad50/SbcC_AAA"/>
</dbReference>
<sequence>MSSIDKLLIQGIRSFGPGDSEKAVIQFGTPLTLITGQNGAGKTTVIECLKYATTGDQPPNTKGGAFVHDPKLVGERDVRAVVKLRFRDIGGHMVTCHRMLQALQKPTKIEVKTVDTSLEKIGRDGQKMKLTARIGEVDREMINHLGVSKAILTHVIFCHQEDSTWPLSEGKALKLKFDEIFASTRYSKALDAIHKLQREKSAECKGYATELDYLKKHKLKAEELEGELMDMQRKVETSKAEIQRITSELRPLEERKQEMNEMYGEADSMKTRIAELESSKRELDRSLADLRRKISQPFTGSREELQRLRDDHHSQLERNKQDLAHVERQCKDASEESSGIEQQLSQLYHEQGRKEMNHKNHLQLVEKRDGELLSLATQLGMERFKDAAPFSSETVRRFLSETGKRVKGEEEKGRQEKLRFAQKEDELQKEINDLRTNLAQIDQSLKMRERTVAENREKMAAIERKLASLGSGGSALEGLQKELSSTERELEEVKSQTDITQMDEALEVLRSEKRKVEVIMSRLQQELSVISRQSSSRGALEALRRDKRAKEERYQTEMCSMEAELLTVLGHIPAPDDRDVPTQLENIERTKNRELQSSQEQFQKGRFGLSRLQTQLEETENQLKAKKRRVEALQGEVAGECGEDGAVYDQVMEKLRQDIETNFDDMSAVKGSLPFFRKSLEKIHSTRKCPLCTRGFSDHAGFEKTVKSITDRLNNTVPRLLPTLEGKQHQLQEKQKTLQELKPKIEELAQLRDREIPRLDAAKGQKEAEIVKLKTELNAMEEKVTGLRTNLEQIRGLLPRVSRTSQLCRDLEELDAKIGSEESQLSGSDSSRSHVIVSRELRDVQLKIEDLDRKMDHKRQQIQSGVQEIRQLEQRVNQLRDEKLRLQERLQEKQGLLTKKEDLAAIIQKEERDIKMSAQRHGPVEEKLRRKEEEKRELCQARDEAEAVSKAEVDSLRSSVDAIGLTTQQISRYESEGGETGLRQLNGRINSIKREAEGKTRERKELEDKIKKLQKEVANVELQEREWEDQLQLMRVAADVARKERDAQKLREKMREMGLHRYDEEYSKLQQEQEKMTRERARMEGGSLGHEERVRGLQRELKGDMYRDAERKHKDMLISLRTTEMAAKDLEKYYKVLDRAIMRFHKLKMEEINKIIKELWIKTYRGGDIDVIEIRSDGDTEESGGIKTRRVYHYRVVMLKGETALDMRGRCSAGQKMLASIIIRLALAETFCVNCGLLALDEPTTNLDKDNIEGLAQALADIVKDRSSQKNFQLIVITHDTEFVDVLGQAGYTEHYFKVSKEVGETSRIRRLPLSGMEH</sequence>
<dbReference type="PANTHER" id="PTHR18867">
    <property type="entry name" value="RAD50"/>
    <property type="match status" value="1"/>
</dbReference>
<dbReference type="GO" id="GO:0000794">
    <property type="term" value="C:condensed nuclear chromosome"/>
    <property type="evidence" value="ECO:0007669"/>
    <property type="project" value="TreeGrafter"/>
</dbReference>
<comment type="similarity">
    <text evidence="4">Belongs to the SMC family. RAD50 subfamily.</text>
</comment>
<keyword evidence="5" id="KW-0158">Chromosome</keyword>
<dbReference type="SUPFAM" id="SSF52540">
    <property type="entry name" value="P-loop containing nucleoside triphosphate hydrolases"/>
    <property type="match status" value="1"/>
</dbReference>
<organism evidence="16 17">
    <name type="scientific">Geodia barretti</name>
    <name type="common">Barrett's horny sponge</name>
    <dbReference type="NCBI Taxonomy" id="519541"/>
    <lineage>
        <taxon>Eukaryota</taxon>
        <taxon>Metazoa</taxon>
        <taxon>Porifera</taxon>
        <taxon>Demospongiae</taxon>
        <taxon>Heteroscleromorpha</taxon>
        <taxon>Tetractinellida</taxon>
        <taxon>Astrophorina</taxon>
        <taxon>Geodiidae</taxon>
        <taxon>Geodia</taxon>
    </lineage>
</organism>
<dbReference type="FunFam" id="3.40.50.300:FF:000947">
    <property type="entry name" value="DNA repair protein RAD50"/>
    <property type="match status" value="1"/>
</dbReference>
<feature type="domain" description="Rad50/SbcC-type AAA" evidence="15">
    <location>
        <begin position="6"/>
        <end position="249"/>
    </location>
</feature>
<evidence type="ECO:0000256" key="6">
    <source>
        <dbReference type="ARBA" id="ARBA00022723"/>
    </source>
</evidence>
<comment type="subcellular location">
    <subcellularLocation>
        <location evidence="3">Chromosome</location>
    </subcellularLocation>
    <subcellularLocation>
        <location evidence="2">Nucleus</location>
    </subcellularLocation>
</comment>
<evidence type="ECO:0000313" key="17">
    <source>
        <dbReference type="Proteomes" id="UP001174909"/>
    </source>
</evidence>
<name>A0AA35W2F0_GEOBA</name>
<evidence type="ECO:0000256" key="12">
    <source>
        <dbReference type="ARBA" id="ARBA00023242"/>
    </source>
</evidence>
<keyword evidence="17" id="KW-1185">Reference proteome</keyword>
<evidence type="ECO:0000256" key="4">
    <source>
        <dbReference type="ARBA" id="ARBA00009439"/>
    </source>
</evidence>